<gene>
    <name evidence="11" type="ORF">EWH70_13915</name>
</gene>
<dbReference type="RefSeq" id="WP_130475770.1">
    <property type="nucleotide sequence ID" value="NZ_SFCC01000006.1"/>
</dbReference>
<dbReference type="PRINTS" id="PR00359">
    <property type="entry name" value="BP450"/>
</dbReference>
<evidence type="ECO:0000256" key="3">
    <source>
        <dbReference type="ARBA" id="ARBA00022617"/>
    </source>
</evidence>
<accession>A0A4Q7J8H9</accession>
<evidence type="ECO:0000256" key="6">
    <source>
        <dbReference type="ARBA" id="ARBA00023004"/>
    </source>
</evidence>
<evidence type="ECO:0000256" key="2">
    <source>
        <dbReference type="ARBA" id="ARBA00010617"/>
    </source>
</evidence>
<evidence type="ECO:0000313" key="11">
    <source>
        <dbReference type="EMBL" id="RZQ63517.1"/>
    </source>
</evidence>
<dbReference type="GO" id="GO:0016705">
    <property type="term" value="F:oxidoreductase activity, acting on paired donors, with incorporation or reduction of molecular oxygen"/>
    <property type="evidence" value="ECO:0007669"/>
    <property type="project" value="InterPro"/>
</dbReference>
<dbReference type="SUPFAM" id="SSF48264">
    <property type="entry name" value="Cytochrome P450"/>
    <property type="match status" value="1"/>
</dbReference>
<dbReference type="Proteomes" id="UP000292003">
    <property type="component" value="Unassembled WGS sequence"/>
</dbReference>
<evidence type="ECO:0000256" key="7">
    <source>
        <dbReference type="ARBA" id="ARBA00023033"/>
    </source>
</evidence>
<dbReference type="PRINTS" id="PR00385">
    <property type="entry name" value="P450"/>
</dbReference>
<feature type="region of interest" description="Disordered" evidence="10">
    <location>
        <begin position="364"/>
        <end position="405"/>
    </location>
</feature>
<dbReference type="GO" id="GO:0004497">
    <property type="term" value="F:monooxygenase activity"/>
    <property type="evidence" value="ECO:0007669"/>
    <property type="project" value="UniProtKB-KW"/>
</dbReference>
<dbReference type="GO" id="GO:0005506">
    <property type="term" value="F:iron ion binding"/>
    <property type="evidence" value="ECO:0007669"/>
    <property type="project" value="InterPro"/>
</dbReference>
<dbReference type="GO" id="GO:0020037">
    <property type="term" value="F:heme binding"/>
    <property type="evidence" value="ECO:0007669"/>
    <property type="project" value="InterPro"/>
</dbReference>
<dbReference type="AlphaFoldDB" id="A0A4Q7J8H9"/>
<keyword evidence="5 9" id="KW-0560">Oxidoreductase</keyword>
<keyword evidence="4 9" id="KW-0479">Metal-binding</keyword>
<comment type="similarity">
    <text evidence="2 9">Belongs to the cytochrome P450 family.</text>
</comment>
<dbReference type="Pfam" id="PF00067">
    <property type="entry name" value="p450"/>
    <property type="match status" value="1"/>
</dbReference>
<name>A0A4Q7J8H9_9PSEU</name>
<evidence type="ECO:0000313" key="12">
    <source>
        <dbReference type="Proteomes" id="UP000292003"/>
    </source>
</evidence>
<dbReference type="PANTHER" id="PTHR46696:SF1">
    <property type="entry name" value="CYTOCHROME P450 YJIB-RELATED"/>
    <property type="match status" value="1"/>
</dbReference>
<evidence type="ECO:0000256" key="4">
    <source>
        <dbReference type="ARBA" id="ARBA00022723"/>
    </source>
</evidence>
<keyword evidence="3 9" id="KW-0349">Heme</keyword>
<evidence type="ECO:0000256" key="8">
    <source>
        <dbReference type="ARBA" id="ARBA00055433"/>
    </source>
</evidence>
<comment type="function">
    <text evidence="8">Involved in the coupling of aromatic side chains of the heptapeptide of vancomycin.</text>
</comment>
<dbReference type="PANTHER" id="PTHR46696">
    <property type="entry name" value="P450, PUTATIVE (EUROFUNG)-RELATED"/>
    <property type="match status" value="1"/>
</dbReference>
<dbReference type="InterPro" id="IPR017972">
    <property type="entry name" value="Cyt_P450_CS"/>
</dbReference>
<protein>
    <submittedName>
        <fullName evidence="11">Cytochrome P450</fullName>
    </submittedName>
</protein>
<keyword evidence="6 9" id="KW-0408">Iron</keyword>
<proteinExistence type="inferred from homology"/>
<keyword evidence="12" id="KW-1185">Reference proteome</keyword>
<dbReference type="Gene3D" id="1.10.630.10">
    <property type="entry name" value="Cytochrome P450"/>
    <property type="match status" value="1"/>
</dbReference>
<evidence type="ECO:0000256" key="1">
    <source>
        <dbReference type="ARBA" id="ARBA00004660"/>
    </source>
</evidence>
<evidence type="ECO:0000256" key="5">
    <source>
        <dbReference type="ARBA" id="ARBA00023002"/>
    </source>
</evidence>
<sequence length="405" mass="41955">MRTMPFERPDPLRPPPAYAELRAREPVARVRAEDGSAVWLVTSYNAVVAVLGDDRFGVNPPGGGGEGTLLQDGDGHRRLRRLVGGAFTPGRIEQLRPRVRQLAEELAGALPPSADLVADFAAPLAIGVIAELLGVDIAERDRFRSLADAAGSADFTTGDAQAWLAFAAYIDELVAAKRERLGDDLISTLLHSGLGDHELTILVLSILAAGYLTATNAIAVGAVMLLAEGRLAPLATAGDAEVAAVVEEIVRLQIGVIGEVFPRWAREDVELAGVTIRAGERVLCRLGAANRDPGHFADPDAVVPGRADGRHIAFGRGPHHCLGAALARMEVAVALRVLAELPGLSLSGPVAGLEWNQGSLDAGPAAVPVTTTSTASPATSASPAPATPGNAVVDATATAVTRTTT</sequence>
<dbReference type="InterPro" id="IPR036396">
    <property type="entry name" value="Cyt_P450_sf"/>
</dbReference>
<evidence type="ECO:0000256" key="10">
    <source>
        <dbReference type="SAM" id="MobiDB-lite"/>
    </source>
</evidence>
<dbReference type="OrthoDB" id="3563549at2"/>
<organism evidence="11 12">
    <name type="scientific">Amycolatopsis suaedae</name>
    <dbReference type="NCBI Taxonomy" id="2510978"/>
    <lineage>
        <taxon>Bacteria</taxon>
        <taxon>Bacillati</taxon>
        <taxon>Actinomycetota</taxon>
        <taxon>Actinomycetes</taxon>
        <taxon>Pseudonocardiales</taxon>
        <taxon>Pseudonocardiaceae</taxon>
        <taxon>Amycolatopsis</taxon>
    </lineage>
</organism>
<reference evidence="11 12" key="1">
    <citation type="submission" date="2019-02" db="EMBL/GenBank/DDBJ databases">
        <title>Draft genome sequence of Amycolatopsis sp. 8-3EHSu isolated from roots of Suaeda maritima.</title>
        <authorList>
            <person name="Duangmal K."/>
            <person name="Chantavorakit T."/>
        </authorList>
    </citation>
    <scope>NUCLEOTIDE SEQUENCE [LARGE SCALE GENOMIC DNA]</scope>
    <source>
        <strain evidence="11 12">8-3EHSu</strain>
    </source>
</reference>
<dbReference type="FunFam" id="1.10.630.10:FF:000018">
    <property type="entry name" value="Cytochrome P450 monooxygenase"/>
    <property type="match status" value="1"/>
</dbReference>
<dbReference type="InterPro" id="IPR001128">
    <property type="entry name" value="Cyt_P450"/>
</dbReference>
<dbReference type="PROSITE" id="PS00086">
    <property type="entry name" value="CYTOCHROME_P450"/>
    <property type="match status" value="1"/>
</dbReference>
<keyword evidence="7 9" id="KW-0503">Monooxygenase</keyword>
<comment type="pathway">
    <text evidence="1">Antibiotic biosynthesis; vancomycin biosynthesis.</text>
</comment>
<dbReference type="EMBL" id="SFCC01000006">
    <property type="protein sequence ID" value="RZQ63517.1"/>
    <property type="molecule type" value="Genomic_DNA"/>
</dbReference>
<evidence type="ECO:0000256" key="9">
    <source>
        <dbReference type="RuleBase" id="RU000461"/>
    </source>
</evidence>
<dbReference type="InterPro" id="IPR002397">
    <property type="entry name" value="Cyt_P450_B"/>
</dbReference>
<comment type="caution">
    <text evidence="11">The sequence shown here is derived from an EMBL/GenBank/DDBJ whole genome shotgun (WGS) entry which is preliminary data.</text>
</comment>